<evidence type="ECO:0000313" key="1">
    <source>
        <dbReference type="EMBL" id="KAI0083208.1"/>
    </source>
</evidence>
<protein>
    <submittedName>
        <fullName evidence="1">CHAT domain-containing protein</fullName>
    </submittedName>
</protein>
<dbReference type="Proteomes" id="UP001055072">
    <property type="component" value="Unassembled WGS sequence"/>
</dbReference>
<sequence>KPGRLNNLGTKLHTRFEQSGNLDDLDQAITHYTTALTLTPEGHHDKPSQLRSLSHSLEERFKQVGDVLDLEEAIKCSTQSVELSPENHAQRAWRLRSLGVTLVTRLRSPHAYTDDAPRAMEAFLDAMQHPTSHPLERLRASSQYAELLTEFSHLLTASPRLSLLEAWKHAISLVPQCIWLGNNVRGRYTSDGLSIVGTVVNDAATAAITAGEYGLALEWLETGRAVVWSQVLQLRTPLDDLQQLHPQLADRLRHVSHALQLAASGSPSVSTKSQLTPLSLDTQPQSSHGYALEYDKLLTRIRELEGFENFLQPKTLSQLAGACASGPVVVINVHKSRCDALVLSRAGDVVPVPLPELSLIRAMGIQKYLWDLLRAKRFLNRCRGDLQDEDDERGGRVTEMEPPDMMRKILADLWNWVVKPIMDIVCTLVPSSATLPHITWCPTGPLVFLPLHAAGIYPKNERAGTQPSQTIMDFVVSSYTPTLEALLKPRARVIPNGQDPRVLIVSQPSSPYAINCPIPGTTTEAGIVMSLVGESKPLDDANGTIQAVLEGMETHEWVHLACHGAQNRKDPTNSAFILHDGHLTLAELTSHDLPNADLAVLSACQTATGDEKLSEEAVHLAAGMLNIGYKSVIGTMWSISDFVAPDVMKVFYTVMAEQVRAGGELQPAYALHEAIKVLRRSSGRGGMNDFLRWVPFVHFGL</sequence>
<accession>A0ACB8TMH1</accession>
<dbReference type="EMBL" id="MU274982">
    <property type="protein sequence ID" value="KAI0083208.1"/>
    <property type="molecule type" value="Genomic_DNA"/>
</dbReference>
<feature type="non-terminal residue" evidence="1">
    <location>
        <position position="1"/>
    </location>
</feature>
<gene>
    <name evidence="1" type="ORF">BDY19DRAFT_745152</name>
</gene>
<comment type="caution">
    <text evidence="1">The sequence shown here is derived from an EMBL/GenBank/DDBJ whole genome shotgun (WGS) entry which is preliminary data.</text>
</comment>
<proteinExistence type="predicted"/>
<evidence type="ECO:0000313" key="2">
    <source>
        <dbReference type="Proteomes" id="UP001055072"/>
    </source>
</evidence>
<name>A0ACB8TMH1_9APHY</name>
<organism evidence="1 2">
    <name type="scientific">Irpex rosettiformis</name>
    <dbReference type="NCBI Taxonomy" id="378272"/>
    <lineage>
        <taxon>Eukaryota</taxon>
        <taxon>Fungi</taxon>
        <taxon>Dikarya</taxon>
        <taxon>Basidiomycota</taxon>
        <taxon>Agaricomycotina</taxon>
        <taxon>Agaricomycetes</taxon>
        <taxon>Polyporales</taxon>
        <taxon>Irpicaceae</taxon>
        <taxon>Irpex</taxon>
    </lineage>
</organism>
<reference evidence="1" key="1">
    <citation type="journal article" date="2021" name="Environ. Microbiol.">
        <title>Gene family expansions and transcriptome signatures uncover fungal adaptations to wood decay.</title>
        <authorList>
            <person name="Hage H."/>
            <person name="Miyauchi S."/>
            <person name="Viragh M."/>
            <person name="Drula E."/>
            <person name="Min B."/>
            <person name="Chaduli D."/>
            <person name="Navarro D."/>
            <person name="Favel A."/>
            <person name="Norest M."/>
            <person name="Lesage-Meessen L."/>
            <person name="Balint B."/>
            <person name="Merenyi Z."/>
            <person name="de Eugenio L."/>
            <person name="Morin E."/>
            <person name="Martinez A.T."/>
            <person name="Baldrian P."/>
            <person name="Stursova M."/>
            <person name="Martinez M.J."/>
            <person name="Novotny C."/>
            <person name="Magnuson J.K."/>
            <person name="Spatafora J.W."/>
            <person name="Maurice S."/>
            <person name="Pangilinan J."/>
            <person name="Andreopoulos W."/>
            <person name="LaButti K."/>
            <person name="Hundley H."/>
            <person name="Na H."/>
            <person name="Kuo A."/>
            <person name="Barry K."/>
            <person name="Lipzen A."/>
            <person name="Henrissat B."/>
            <person name="Riley R."/>
            <person name="Ahrendt S."/>
            <person name="Nagy L.G."/>
            <person name="Grigoriev I.V."/>
            <person name="Martin F."/>
            <person name="Rosso M.N."/>
        </authorList>
    </citation>
    <scope>NUCLEOTIDE SEQUENCE</scope>
    <source>
        <strain evidence="1">CBS 384.51</strain>
    </source>
</reference>
<keyword evidence="2" id="KW-1185">Reference proteome</keyword>